<evidence type="ECO:0000256" key="2">
    <source>
        <dbReference type="SAM" id="MobiDB-lite"/>
    </source>
</evidence>
<feature type="compositionally biased region" description="Basic and acidic residues" evidence="2">
    <location>
        <begin position="1"/>
        <end position="29"/>
    </location>
</feature>
<reference evidence="3 4" key="2">
    <citation type="submission" date="2018-11" db="EMBL/GenBank/DDBJ databases">
        <authorList>
            <consortium name="Pathogen Informatics"/>
        </authorList>
    </citation>
    <scope>NUCLEOTIDE SEQUENCE [LARGE SCALE GENOMIC DNA]</scope>
</reference>
<dbReference type="WBParaSite" id="NBR_0001210401-mRNA-1">
    <property type="protein sequence ID" value="NBR_0001210401-mRNA-1"/>
    <property type="gene ID" value="NBR_0001210401"/>
</dbReference>
<feature type="region of interest" description="Disordered" evidence="2">
    <location>
        <begin position="106"/>
        <end position="143"/>
    </location>
</feature>
<feature type="compositionally biased region" description="Basic residues" evidence="2">
    <location>
        <begin position="30"/>
        <end position="52"/>
    </location>
</feature>
<evidence type="ECO:0000313" key="4">
    <source>
        <dbReference type="Proteomes" id="UP000271162"/>
    </source>
</evidence>
<keyword evidence="4" id="KW-1185">Reference proteome</keyword>
<proteinExistence type="predicted"/>
<feature type="compositionally biased region" description="Polar residues" evidence="2">
    <location>
        <begin position="131"/>
        <end position="143"/>
    </location>
</feature>
<sequence>MQKGCKNEEDGAKGKGYEKKEFCTRDLMPKRRSSHCRRRSTKTLPKITKKVRPSSPKAVTLETIAEKLGAIHSLVNMTDIRANRQQQVIQFMSPDVDEIKKEIYETSYQEDQQSTSSNQNRGLKRAKSPSPAGTNSSQQSTRGTGFIWPTWQLTITDTVSANKTDRSTDSAATETKEAEWTITAKKIDWTTTSTNDPTSGVQYKFQKEVLETLDKIVYEFDSLYHLVDSVDNRIDKLNEQIETVELKVDGSKSILDRVDNDIEDV</sequence>
<name>A0A0N4Y7G9_NIPBR</name>
<evidence type="ECO:0000313" key="3">
    <source>
        <dbReference type="EMBL" id="VDL75694.1"/>
    </source>
</evidence>
<accession>A0A0N4Y7G9</accession>
<feature type="region of interest" description="Disordered" evidence="2">
    <location>
        <begin position="1"/>
        <end position="55"/>
    </location>
</feature>
<feature type="compositionally biased region" description="Polar residues" evidence="2">
    <location>
        <begin position="106"/>
        <end position="121"/>
    </location>
</feature>
<organism evidence="5">
    <name type="scientific">Nippostrongylus brasiliensis</name>
    <name type="common">Rat hookworm</name>
    <dbReference type="NCBI Taxonomy" id="27835"/>
    <lineage>
        <taxon>Eukaryota</taxon>
        <taxon>Metazoa</taxon>
        <taxon>Ecdysozoa</taxon>
        <taxon>Nematoda</taxon>
        <taxon>Chromadorea</taxon>
        <taxon>Rhabditida</taxon>
        <taxon>Rhabditina</taxon>
        <taxon>Rhabditomorpha</taxon>
        <taxon>Strongyloidea</taxon>
        <taxon>Heligmosomidae</taxon>
        <taxon>Nippostrongylus</taxon>
    </lineage>
</organism>
<protein>
    <submittedName>
        <fullName evidence="5">t-SNARE coiled-coil homology domain-containing protein</fullName>
    </submittedName>
</protein>
<keyword evidence="1" id="KW-0175">Coiled coil</keyword>
<evidence type="ECO:0000256" key="1">
    <source>
        <dbReference type="SAM" id="Coils"/>
    </source>
</evidence>
<evidence type="ECO:0000313" key="5">
    <source>
        <dbReference type="WBParaSite" id="NBR_0001210401-mRNA-1"/>
    </source>
</evidence>
<gene>
    <name evidence="3" type="ORF">NBR_LOCUS12105</name>
</gene>
<reference evidence="5" key="1">
    <citation type="submission" date="2017-02" db="UniProtKB">
        <authorList>
            <consortium name="WormBaseParasite"/>
        </authorList>
    </citation>
    <scope>IDENTIFICATION</scope>
</reference>
<dbReference type="AlphaFoldDB" id="A0A0N4Y7G9"/>
<feature type="coiled-coil region" evidence="1">
    <location>
        <begin position="227"/>
        <end position="254"/>
    </location>
</feature>
<dbReference type="Proteomes" id="UP000271162">
    <property type="component" value="Unassembled WGS sequence"/>
</dbReference>
<dbReference type="EMBL" id="UYSL01020675">
    <property type="protein sequence ID" value="VDL75694.1"/>
    <property type="molecule type" value="Genomic_DNA"/>
</dbReference>